<sequence>MRYSTLASTVLLAVATAPALAHPVTIYSRATEDASIVERELQDGLIERGYYDDLVSRDLEARTPVDSRERAAITLRRMREQQERQRKGDAADKERAAKALRLRKGSMSQPTKSPHYSQSSGVGPSLQHPKPQRPSEKAKFLPPREYDLDGELFIRTTADASGVMVERELQDALMERGYYDDLVSRDLEARKNFDHGDPVGERERAARALAQRRAAQMEAAAQRLRHVGMTNQGHAGPSRPPHPPQGGSGQNGSGRGSGAQPRPREYDLDGELFERSFEVDELD</sequence>
<feature type="compositionally biased region" description="Basic and acidic residues" evidence="1">
    <location>
        <begin position="133"/>
        <end position="144"/>
    </location>
</feature>
<evidence type="ECO:0000256" key="1">
    <source>
        <dbReference type="SAM" id="MobiDB-lite"/>
    </source>
</evidence>
<feature type="chain" id="PRO_5046851585" evidence="2">
    <location>
        <begin position="22"/>
        <end position="283"/>
    </location>
</feature>
<feature type="region of interest" description="Disordered" evidence="1">
    <location>
        <begin position="192"/>
        <end position="283"/>
    </location>
</feature>
<dbReference type="EMBL" id="JADCUA010000021">
    <property type="protein sequence ID" value="KAH9832626.1"/>
    <property type="molecule type" value="Genomic_DNA"/>
</dbReference>
<keyword evidence="4" id="KW-1185">Reference proteome</keyword>
<proteinExistence type="predicted"/>
<evidence type="ECO:0000313" key="4">
    <source>
        <dbReference type="Proteomes" id="UP000814176"/>
    </source>
</evidence>
<feature type="compositionally biased region" description="Basic and acidic residues" evidence="1">
    <location>
        <begin position="192"/>
        <end position="206"/>
    </location>
</feature>
<dbReference type="RefSeq" id="XP_047775544.1">
    <property type="nucleotide sequence ID" value="XM_047917378.1"/>
</dbReference>
<accession>A0ABQ8K6D8</accession>
<organism evidence="3 4">
    <name type="scientific">Rhodofomes roseus</name>
    <dbReference type="NCBI Taxonomy" id="34475"/>
    <lineage>
        <taxon>Eukaryota</taxon>
        <taxon>Fungi</taxon>
        <taxon>Dikarya</taxon>
        <taxon>Basidiomycota</taxon>
        <taxon>Agaricomycotina</taxon>
        <taxon>Agaricomycetes</taxon>
        <taxon>Polyporales</taxon>
        <taxon>Rhodofomes</taxon>
    </lineage>
</organism>
<comment type="caution">
    <text evidence="3">The sequence shown here is derived from an EMBL/GenBank/DDBJ whole genome shotgun (WGS) entry which is preliminary data.</text>
</comment>
<reference evidence="3 4" key="1">
    <citation type="journal article" date="2021" name="Environ. Microbiol.">
        <title>Gene family expansions and transcriptome signatures uncover fungal adaptations to wood decay.</title>
        <authorList>
            <person name="Hage H."/>
            <person name="Miyauchi S."/>
            <person name="Viragh M."/>
            <person name="Drula E."/>
            <person name="Min B."/>
            <person name="Chaduli D."/>
            <person name="Navarro D."/>
            <person name="Favel A."/>
            <person name="Norest M."/>
            <person name="Lesage-Meessen L."/>
            <person name="Balint B."/>
            <person name="Merenyi Z."/>
            <person name="de Eugenio L."/>
            <person name="Morin E."/>
            <person name="Martinez A.T."/>
            <person name="Baldrian P."/>
            <person name="Stursova M."/>
            <person name="Martinez M.J."/>
            <person name="Novotny C."/>
            <person name="Magnuson J.K."/>
            <person name="Spatafora J.W."/>
            <person name="Maurice S."/>
            <person name="Pangilinan J."/>
            <person name="Andreopoulos W."/>
            <person name="LaButti K."/>
            <person name="Hundley H."/>
            <person name="Na H."/>
            <person name="Kuo A."/>
            <person name="Barry K."/>
            <person name="Lipzen A."/>
            <person name="Henrissat B."/>
            <person name="Riley R."/>
            <person name="Ahrendt S."/>
            <person name="Nagy L.G."/>
            <person name="Grigoriev I.V."/>
            <person name="Martin F."/>
            <person name="Rosso M.N."/>
        </authorList>
    </citation>
    <scope>NUCLEOTIDE SEQUENCE [LARGE SCALE GENOMIC DNA]</scope>
    <source>
        <strain evidence="3 4">CIRM-BRFM 1785</strain>
    </source>
</reference>
<name>A0ABQ8K6D8_9APHY</name>
<feature type="compositionally biased region" description="Low complexity" evidence="1">
    <location>
        <begin position="207"/>
        <end position="222"/>
    </location>
</feature>
<evidence type="ECO:0000256" key="2">
    <source>
        <dbReference type="SAM" id="SignalP"/>
    </source>
</evidence>
<dbReference type="Proteomes" id="UP000814176">
    <property type="component" value="Unassembled WGS sequence"/>
</dbReference>
<protein>
    <submittedName>
        <fullName evidence="3">Uncharacterized protein</fullName>
    </submittedName>
</protein>
<feature type="compositionally biased region" description="Basic and acidic residues" evidence="1">
    <location>
        <begin position="262"/>
        <end position="283"/>
    </location>
</feature>
<feature type="region of interest" description="Disordered" evidence="1">
    <location>
        <begin position="101"/>
        <end position="144"/>
    </location>
</feature>
<gene>
    <name evidence="3" type="ORF">C8Q71DRAFT_261579</name>
</gene>
<feature type="compositionally biased region" description="Polar residues" evidence="1">
    <location>
        <begin position="106"/>
        <end position="122"/>
    </location>
</feature>
<dbReference type="GeneID" id="71998110"/>
<keyword evidence="2" id="KW-0732">Signal</keyword>
<evidence type="ECO:0000313" key="3">
    <source>
        <dbReference type="EMBL" id="KAH9832626.1"/>
    </source>
</evidence>
<feature type="compositionally biased region" description="Gly residues" evidence="1">
    <location>
        <begin position="246"/>
        <end position="257"/>
    </location>
</feature>
<feature type="signal peptide" evidence="2">
    <location>
        <begin position="1"/>
        <end position="21"/>
    </location>
</feature>